<evidence type="ECO:0000256" key="7">
    <source>
        <dbReference type="ARBA" id="ARBA00023136"/>
    </source>
</evidence>
<dbReference type="SUPFAM" id="SSF52540">
    <property type="entry name" value="P-loop containing nucleoside triphosphate hydrolases"/>
    <property type="match status" value="1"/>
</dbReference>
<evidence type="ECO:0000259" key="10">
    <source>
        <dbReference type="PROSITE" id="PS50893"/>
    </source>
</evidence>
<dbReference type="PANTHER" id="PTHR46743">
    <property type="entry name" value="TEICHOIC ACIDS EXPORT ATP-BINDING PROTEIN TAGH"/>
    <property type="match status" value="1"/>
</dbReference>
<proteinExistence type="inferred from homology"/>
<keyword evidence="2" id="KW-0813">Transport</keyword>
<dbReference type="Gene3D" id="3.40.50.300">
    <property type="entry name" value="P-loop containing nucleotide triphosphate hydrolases"/>
    <property type="match status" value="1"/>
</dbReference>
<protein>
    <submittedName>
        <fullName evidence="11">ABC transporter ATP-binding protein</fullName>
    </submittedName>
</protein>
<keyword evidence="4" id="KW-0547">Nucleotide-binding</keyword>
<keyword evidence="9" id="KW-0812">Transmembrane</keyword>
<evidence type="ECO:0000256" key="3">
    <source>
        <dbReference type="ARBA" id="ARBA00022475"/>
    </source>
</evidence>
<name>A0A4P6ZLT1_9LACO</name>
<dbReference type="Pfam" id="PF00005">
    <property type="entry name" value="ABC_tran"/>
    <property type="match status" value="1"/>
</dbReference>
<dbReference type="GO" id="GO:0016020">
    <property type="term" value="C:membrane"/>
    <property type="evidence" value="ECO:0007669"/>
    <property type="project" value="InterPro"/>
</dbReference>
<dbReference type="PANTHER" id="PTHR46743:SF2">
    <property type="entry name" value="TEICHOIC ACIDS EXPORT ATP-BINDING PROTEIN TAGH"/>
    <property type="match status" value="1"/>
</dbReference>
<sequence>MANYKIKVQDVTKEYDLFKTQSDKLKSFFALSENVPKFWALMGVSFEVKSGETLGIIGVNGSGKSTISSIISGIIPQTTGYVDVRGDTSIVAIGAGLKKNLTGRENIRLKSLMQGLTNKQIDDMMDDIVNFADIGDFVDQPVKSYSTGMRSRLGFSIAVHVNPDILIIDEALSVGDDTFYQKCLDYIQKFKTENKTIIFVSHNLHQIRLLCDKVAWINYGVLRDIGPTKQVTDEYQHFTNWFKSLSRPNKKKFQHDKRKIRENFDIHAYQRKIARQTQKEHPKEHRVRAKVRKLFYGSVISEKMSLSNKLLAVFLMILILVFCFVNLSGYSFSYFLNNPTSVSHPSKILKVPNNQTHSDRVGPGRK</sequence>
<dbReference type="KEGG" id="lji:ELX58_06675"/>
<keyword evidence="9" id="KW-1133">Transmembrane helix</keyword>
<dbReference type="Proteomes" id="UP000294321">
    <property type="component" value="Chromosome"/>
</dbReference>
<keyword evidence="5 11" id="KW-0067">ATP-binding</keyword>
<comment type="similarity">
    <text evidence="1">Belongs to the ABC transporter superfamily.</text>
</comment>
<organism evidence="11 12">
    <name type="scientific">Acetilactobacillus jinshanensis</name>
    <dbReference type="NCBI Taxonomy" id="1720083"/>
    <lineage>
        <taxon>Bacteria</taxon>
        <taxon>Bacillati</taxon>
        <taxon>Bacillota</taxon>
        <taxon>Bacilli</taxon>
        <taxon>Lactobacillales</taxon>
        <taxon>Lactobacillaceae</taxon>
        <taxon>Acetilactobacillus</taxon>
    </lineage>
</organism>
<evidence type="ECO:0000256" key="8">
    <source>
        <dbReference type="SAM" id="MobiDB-lite"/>
    </source>
</evidence>
<evidence type="ECO:0000313" key="11">
    <source>
        <dbReference type="EMBL" id="QBP18786.1"/>
    </source>
</evidence>
<keyword evidence="3" id="KW-1003">Cell membrane</keyword>
<dbReference type="SMART" id="SM00382">
    <property type="entry name" value="AAA"/>
    <property type="match status" value="1"/>
</dbReference>
<dbReference type="GO" id="GO:0005524">
    <property type="term" value="F:ATP binding"/>
    <property type="evidence" value="ECO:0007669"/>
    <property type="project" value="UniProtKB-KW"/>
</dbReference>
<feature type="compositionally biased region" description="Basic and acidic residues" evidence="8">
    <location>
        <begin position="357"/>
        <end position="366"/>
    </location>
</feature>
<evidence type="ECO:0000256" key="1">
    <source>
        <dbReference type="ARBA" id="ARBA00005417"/>
    </source>
</evidence>
<gene>
    <name evidence="11" type="ORF">ELX58_06675</name>
</gene>
<dbReference type="EMBL" id="CP034726">
    <property type="protein sequence ID" value="QBP18786.1"/>
    <property type="molecule type" value="Genomic_DNA"/>
</dbReference>
<keyword evidence="7 9" id="KW-0472">Membrane</keyword>
<evidence type="ECO:0000256" key="4">
    <source>
        <dbReference type="ARBA" id="ARBA00022741"/>
    </source>
</evidence>
<dbReference type="InterPro" id="IPR003593">
    <property type="entry name" value="AAA+_ATPase"/>
</dbReference>
<dbReference type="RefSeq" id="WP_133442344.1">
    <property type="nucleotide sequence ID" value="NZ_CP034726.1"/>
</dbReference>
<evidence type="ECO:0000256" key="6">
    <source>
        <dbReference type="ARBA" id="ARBA00022967"/>
    </source>
</evidence>
<dbReference type="InterPro" id="IPR015860">
    <property type="entry name" value="ABC_transpr_TagH-like"/>
</dbReference>
<dbReference type="GO" id="GO:0140359">
    <property type="term" value="F:ABC-type transporter activity"/>
    <property type="evidence" value="ECO:0007669"/>
    <property type="project" value="InterPro"/>
</dbReference>
<feature type="domain" description="ABC transporter" evidence="10">
    <location>
        <begin position="6"/>
        <end position="244"/>
    </location>
</feature>
<dbReference type="CDD" id="cd03220">
    <property type="entry name" value="ABC_KpsT_Wzt"/>
    <property type="match status" value="1"/>
</dbReference>
<dbReference type="GO" id="GO:0016887">
    <property type="term" value="F:ATP hydrolysis activity"/>
    <property type="evidence" value="ECO:0007669"/>
    <property type="project" value="InterPro"/>
</dbReference>
<evidence type="ECO:0000313" key="12">
    <source>
        <dbReference type="Proteomes" id="UP000294321"/>
    </source>
</evidence>
<evidence type="ECO:0000256" key="2">
    <source>
        <dbReference type="ARBA" id="ARBA00022448"/>
    </source>
</evidence>
<keyword evidence="6" id="KW-1278">Translocase</keyword>
<reference evidence="12" key="1">
    <citation type="submission" date="2018-12" db="EMBL/GenBank/DDBJ databases">
        <title>A new species of lactobacillus.</title>
        <authorList>
            <person name="Jian Y."/>
            <person name="Xin L."/>
            <person name="Hong Z.J."/>
            <person name="Ming L.Z."/>
            <person name="Hong X.Z."/>
        </authorList>
    </citation>
    <scope>NUCLEOTIDE SEQUENCE [LARGE SCALE GENOMIC DNA]</scope>
    <source>
        <strain evidence="12">HSLZ-75</strain>
    </source>
</reference>
<dbReference type="InterPro" id="IPR027417">
    <property type="entry name" value="P-loop_NTPase"/>
</dbReference>
<dbReference type="InterPro" id="IPR003439">
    <property type="entry name" value="ABC_transporter-like_ATP-bd"/>
</dbReference>
<evidence type="ECO:0000256" key="9">
    <source>
        <dbReference type="SAM" id="Phobius"/>
    </source>
</evidence>
<dbReference type="FunFam" id="3.40.50.300:FF:003010">
    <property type="entry name" value="Teichoic acids export ATP-binding protein TagH"/>
    <property type="match status" value="1"/>
</dbReference>
<evidence type="ECO:0000256" key="5">
    <source>
        <dbReference type="ARBA" id="ARBA00022840"/>
    </source>
</evidence>
<feature type="region of interest" description="Disordered" evidence="8">
    <location>
        <begin position="346"/>
        <end position="366"/>
    </location>
</feature>
<accession>A0A4P6ZLT1</accession>
<dbReference type="OrthoDB" id="9778870at2"/>
<feature type="transmembrane region" description="Helical" evidence="9">
    <location>
        <begin position="310"/>
        <end position="336"/>
    </location>
</feature>
<keyword evidence="12" id="KW-1185">Reference proteome</keyword>
<dbReference type="InterPro" id="IPR050683">
    <property type="entry name" value="Bact_Polysacc_Export_ATP-bd"/>
</dbReference>
<dbReference type="PROSITE" id="PS50893">
    <property type="entry name" value="ABC_TRANSPORTER_2"/>
    <property type="match status" value="1"/>
</dbReference>
<dbReference type="AlphaFoldDB" id="A0A4P6ZLT1"/>